<sequence>MSDPRTGRRALGAYLMLTAAPLLWAGNWVIGRVLVAGVVTSLEITVARWLVGAAVLLGLVARREGGLPRLDGRQWLSVVAGAALGMVAYTLLQYEALRHTQAINGTLIFSASPAFTLVLAATILGERWGLSQVAGIALALAGVGVILLGGSGMTAAGLRVQPGDALMVAASWTWAAYTVLARVAARRLSSLAWTAWAMAVAGVGLLPWQLVEWWRGAGGLPALLAEGLSPRLLAVAGALLYIGLFASAAAYVFWGEGVRRVGASVGSVFGNLLPVFTALLAVATLGERLHLAHLLGAAGVMGGVWLTTRPASGPGPAAAPRPVGRPR</sequence>
<comment type="similarity">
    <text evidence="2">Belongs to the EamA transporter family.</text>
</comment>
<gene>
    <name evidence="8" type="ORF">VLY81_10645</name>
</gene>
<evidence type="ECO:0000256" key="4">
    <source>
        <dbReference type="ARBA" id="ARBA00022989"/>
    </source>
</evidence>
<keyword evidence="3 6" id="KW-0812">Transmembrane</keyword>
<dbReference type="Pfam" id="PF00892">
    <property type="entry name" value="EamA"/>
    <property type="match status" value="2"/>
</dbReference>
<feature type="transmembrane region" description="Helical" evidence="6">
    <location>
        <begin position="261"/>
        <end position="283"/>
    </location>
</feature>
<feature type="transmembrane region" description="Helical" evidence="6">
    <location>
        <begin position="136"/>
        <end position="159"/>
    </location>
</feature>
<feature type="domain" description="EamA" evidence="7">
    <location>
        <begin position="162"/>
        <end position="308"/>
    </location>
</feature>
<dbReference type="Gene3D" id="1.10.3730.20">
    <property type="match status" value="1"/>
</dbReference>
<feature type="transmembrane region" description="Helical" evidence="6">
    <location>
        <begin position="106"/>
        <end position="124"/>
    </location>
</feature>
<dbReference type="InterPro" id="IPR050638">
    <property type="entry name" value="AA-Vitamin_Transporters"/>
</dbReference>
<dbReference type="RefSeq" id="WP_324668146.1">
    <property type="nucleotide sequence ID" value="NZ_CP141614.1"/>
</dbReference>
<evidence type="ECO:0000256" key="5">
    <source>
        <dbReference type="ARBA" id="ARBA00023136"/>
    </source>
</evidence>
<feature type="domain" description="EamA" evidence="7">
    <location>
        <begin position="13"/>
        <end position="147"/>
    </location>
</feature>
<dbReference type="EMBL" id="CP141614">
    <property type="protein sequence ID" value="WRP13884.1"/>
    <property type="molecule type" value="Genomic_DNA"/>
</dbReference>
<dbReference type="PANTHER" id="PTHR32322">
    <property type="entry name" value="INNER MEMBRANE TRANSPORTER"/>
    <property type="match status" value="1"/>
</dbReference>
<organism evidence="8 9">
    <name type="scientific">Geochorda subterranea</name>
    <dbReference type="NCBI Taxonomy" id="3109564"/>
    <lineage>
        <taxon>Bacteria</taxon>
        <taxon>Bacillati</taxon>
        <taxon>Bacillota</taxon>
        <taxon>Limnochordia</taxon>
        <taxon>Limnochordales</taxon>
        <taxon>Geochordaceae</taxon>
        <taxon>Geochorda</taxon>
    </lineage>
</organism>
<evidence type="ECO:0000313" key="9">
    <source>
        <dbReference type="Proteomes" id="UP001333102"/>
    </source>
</evidence>
<name>A0ABZ1BM48_9FIRM</name>
<dbReference type="SUPFAM" id="SSF103481">
    <property type="entry name" value="Multidrug resistance efflux transporter EmrE"/>
    <property type="match status" value="2"/>
</dbReference>
<accession>A0ABZ1BM48</accession>
<evidence type="ECO:0000256" key="3">
    <source>
        <dbReference type="ARBA" id="ARBA00022692"/>
    </source>
</evidence>
<protein>
    <submittedName>
        <fullName evidence="8">DMT family transporter</fullName>
    </submittedName>
</protein>
<feature type="transmembrane region" description="Helical" evidence="6">
    <location>
        <begin position="165"/>
        <end position="184"/>
    </location>
</feature>
<evidence type="ECO:0000256" key="2">
    <source>
        <dbReference type="ARBA" id="ARBA00007362"/>
    </source>
</evidence>
<feature type="transmembrane region" description="Helical" evidence="6">
    <location>
        <begin position="231"/>
        <end position="254"/>
    </location>
</feature>
<dbReference type="InterPro" id="IPR037185">
    <property type="entry name" value="EmrE-like"/>
</dbReference>
<keyword evidence="4 6" id="KW-1133">Transmembrane helix</keyword>
<keyword evidence="5 6" id="KW-0472">Membrane</keyword>
<feature type="transmembrane region" description="Helical" evidence="6">
    <location>
        <begin position="75"/>
        <end position="94"/>
    </location>
</feature>
<evidence type="ECO:0000256" key="6">
    <source>
        <dbReference type="SAM" id="Phobius"/>
    </source>
</evidence>
<comment type="subcellular location">
    <subcellularLocation>
        <location evidence="1">Membrane</location>
        <topology evidence="1">Multi-pass membrane protein</topology>
    </subcellularLocation>
</comment>
<feature type="transmembrane region" description="Helical" evidence="6">
    <location>
        <begin position="46"/>
        <end position="63"/>
    </location>
</feature>
<evidence type="ECO:0000256" key="1">
    <source>
        <dbReference type="ARBA" id="ARBA00004141"/>
    </source>
</evidence>
<dbReference type="InterPro" id="IPR000620">
    <property type="entry name" value="EamA_dom"/>
</dbReference>
<feature type="transmembrane region" description="Helical" evidence="6">
    <location>
        <begin position="12"/>
        <end position="34"/>
    </location>
</feature>
<keyword evidence="9" id="KW-1185">Reference proteome</keyword>
<dbReference type="Proteomes" id="UP001333102">
    <property type="component" value="Chromosome"/>
</dbReference>
<evidence type="ECO:0000259" key="7">
    <source>
        <dbReference type="Pfam" id="PF00892"/>
    </source>
</evidence>
<feature type="transmembrane region" description="Helical" evidence="6">
    <location>
        <begin position="191"/>
        <end position="211"/>
    </location>
</feature>
<proteinExistence type="inferred from homology"/>
<evidence type="ECO:0000313" key="8">
    <source>
        <dbReference type="EMBL" id="WRP13884.1"/>
    </source>
</evidence>
<dbReference type="PANTHER" id="PTHR32322:SF2">
    <property type="entry name" value="EAMA DOMAIN-CONTAINING PROTEIN"/>
    <property type="match status" value="1"/>
</dbReference>
<reference evidence="9" key="1">
    <citation type="submission" date="2023-12" db="EMBL/GenBank/DDBJ databases">
        <title>Novel isolates from deep terrestrial aquifers shed light on the physiology and ecology of the class Limnochordia.</title>
        <authorList>
            <person name="Karnachuk O.V."/>
            <person name="Lukina A.P."/>
            <person name="Avakyan M.R."/>
            <person name="Kadnikov V."/>
            <person name="Begmatov S."/>
            <person name="Beletsky A.V."/>
            <person name="Mardanov A.V."/>
            <person name="Ravin N.V."/>
        </authorList>
    </citation>
    <scope>NUCLEOTIDE SEQUENCE [LARGE SCALE GENOMIC DNA]</scope>
    <source>
        <strain evidence="9">LN</strain>
    </source>
</reference>